<keyword evidence="2" id="KW-0378">Hydrolase</keyword>
<dbReference type="InterPro" id="IPR036866">
    <property type="entry name" value="RibonucZ/Hydroxyglut_hydro"/>
</dbReference>
<dbReference type="InterPro" id="IPR001279">
    <property type="entry name" value="Metallo-B-lactamas"/>
</dbReference>
<feature type="domain" description="Metallo-beta-lactamase" evidence="1">
    <location>
        <begin position="12"/>
        <end position="190"/>
    </location>
</feature>
<dbReference type="AlphaFoldDB" id="A0A1E5G2Q0"/>
<reference evidence="2 3" key="1">
    <citation type="submission" date="2016-09" db="EMBL/GenBank/DDBJ databases">
        <title>Draft genome sequence for the type strain of Desulfuribacillus alkaliarsenatis AHT28, an obligately anaerobic, sulfidogenic bacterium isolated from Russian soda lake sediments.</title>
        <authorList>
            <person name="Abin C.A."/>
            <person name="Hollibaugh J.T."/>
        </authorList>
    </citation>
    <scope>NUCLEOTIDE SEQUENCE [LARGE SCALE GENOMIC DNA]</scope>
    <source>
        <strain evidence="2 3">AHT28</strain>
    </source>
</reference>
<dbReference type="EMBL" id="MIJE01000011">
    <property type="protein sequence ID" value="OEF97346.1"/>
    <property type="molecule type" value="Genomic_DNA"/>
</dbReference>
<dbReference type="RefSeq" id="WP_069642744.1">
    <property type="nucleotide sequence ID" value="NZ_MIJE01000011.1"/>
</dbReference>
<evidence type="ECO:0000313" key="3">
    <source>
        <dbReference type="Proteomes" id="UP000094296"/>
    </source>
</evidence>
<evidence type="ECO:0000313" key="2">
    <source>
        <dbReference type="EMBL" id="OEF97346.1"/>
    </source>
</evidence>
<dbReference type="OrthoDB" id="9781189at2"/>
<dbReference type="STRING" id="766136.BHF68_03810"/>
<protein>
    <submittedName>
        <fullName evidence="2">Metallohydrolase</fullName>
    </submittedName>
</protein>
<accession>A0A1E5G2Q0</accession>
<dbReference type="InterPro" id="IPR052533">
    <property type="entry name" value="WalJ/YycJ-like"/>
</dbReference>
<dbReference type="Proteomes" id="UP000094296">
    <property type="component" value="Unassembled WGS sequence"/>
</dbReference>
<keyword evidence="3" id="KW-1185">Reference proteome</keyword>
<dbReference type="PANTHER" id="PTHR47619">
    <property type="entry name" value="METALLO-HYDROLASE YYCJ-RELATED"/>
    <property type="match status" value="1"/>
</dbReference>
<dbReference type="Gene3D" id="3.60.15.10">
    <property type="entry name" value="Ribonuclease Z/Hydroxyacylglutathione hydrolase-like"/>
    <property type="match status" value="1"/>
</dbReference>
<dbReference type="SMART" id="SM00849">
    <property type="entry name" value="Lactamase_B"/>
    <property type="match status" value="1"/>
</dbReference>
<dbReference type="GO" id="GO:0016787">
    <property type="term" value="F:hydrolase activity"/>
    <property type="evidence" value="ECO:0007669"/>
    <property type="project" value="UniProtKB-KW"/>
</dbReference>
<dbReference type="Pfam" id="PF12706">
    <property type="entry name" value="Lactamase_B_2"/>
    <property type="match status" value="1"/>
</dbReference>
<gene>
    <name evidence="2" type="ORF">BHF68_03810</name>
</gene>
<dbReference type="SUPFAM" id="SSF56281">
    <property type="entry name" value="Metallo-hydrolase/oxidoreductase"/>
    <property type="match status" value="1"/>
</dbReference>
<name>A0A1E5G2Q0_9FIRM</name>
<dbReference type="PANTHER" id="PTHR47619:SF1">
    <property type="entry name" value="EXODEOXYRIBONUCLEASE WALJ"/>
    <property type="match status" value="1"/>
</dbReference>
<evidence type="ECO:0000259" key="1">
    <source>
        <dbReference type="SMART" id="SM00849"/>
    </source>
</evidence>
<organism evidence="2 3">
    <name type="scientific">Desulfuribacillus alkaliarsenatis</name>
    <dbReference type="NCBI Taxonomy" id="766136"/>
    <lineage>
        <taxon>Bacteria</taxon>
        <taxon>Bacillati</taxon>
        <taxon>Bacillota</taxon>
        <taxon>Desulfuribacillia</taxon>
        <taxon>Desulfuribacillales</taxon>
        <taxon>Desulfuribacillaceae</taxon>
        <taxon>Desulfuribacillus</taxon>
    </lineage>
</organism>
<comment type="caution">
    <text evidence="2">The sequence shown here is derived from an EMBL/GenBank/DDBJ whole genome shotgun (WGS) entry which is preliminary data.</text>
</comment>
<proteinExistence type="predicted"/>
<sequence length="266" mass="29356">MVQYSVLASGSSGNAILVQSDKATILIDAGLSGRQIEAAMAEIGVSADSLSGIFVTHEHQDHVKGVGVLSRRYKVPVFANQRTWDGMERSIGEIKAGFYERFTTNDQIEIGNLAVKSFPISHDSNEPVGYCVLCGNTKLSIGTDMGYVNDKIKGFLMDSDAIIIEANHDIDMLRVGPYPWHLKQRILSDHGHLSNEAAGELLTEIISANTKCIHLAHLSKENNLPQLAHLTVKSILEEEQFKVGQEFDLEVTYPDKPTKLRAVKRR</sequence>